<accession>A0ABR8X5F4</accession>
<dbReference type="EMBL" id="JACSPM010000004">
    <property type="protein sequence ID" value="MBD8024557.1"/>
    <property type="molecule type" value="Genomic_DNA"/>
</dbReference>
<dbReference type="InterPro" id="IPR000073">
    <property type="entry name" value="AB_hydrolase_1"/>
</dbReference>
<dbReference type="PANTHER" id="PTHR43433:SF8">
    <property type="entry name" value="BIFUNCTIONAL LIPASE_ADENYLATE CYCLASE LIPJ"/>
    <property type="match status" value="1"/>
</dbReference>
<dbReference type="PROSITE" id="PS50043">
    <property type="entry name" value="HTH_LUXR_2"/>
    <property type="match status" value="1"/>
</dbReference>
<name>A0ABR8X5F4_9MICO</name>
<dbReference type="PRINTS" id="PR00111">
    <property type="entry name" value="ABHYDROLASE"/>
</dbReference>
<evidence type="ECO:0000313" key="3">
    <source>
        <dbReference type="Proteomes" id="UP000602532"/>
    </source>
</evidence>
<dbReference type="PANTHER" id="PTHR43433">
    <property type="entry name" value="HYDROLASE, ALPHA/BETA FOLD FAMILY PROTEIN"/>
    <property type="match status" value="1"/>
</dbReference>
<protein>
    <submittedName>
        <fullName evidence="2">Alpha/beta fold hydrolase</fullName>
    </submittedName>
</protein>
<dbReference type="SUPFAM" id="SSF53474">
    <property type="entry name" value="alpha/beta-Hydrolases"/>
    <property type="match status" value="1"/>
</dbReference>
<dbReference type="SUPFAM" id="SSF46894">
    <property type="entry name" value="C-terminal effector domain of the bipartite response regulators"/>
    <property type="match status" value="1"/>
</dbReference>
<dbReference type="InterPro" id="IPR016032">
    <property type="entry name" value="Sig_transdc_resp-reg_C-effctor"/>
</dbReference>
<comment type="caution">
    <text evidence="2">The sequence shown here is derived from an EMBL/GenBank/DDBJ whole genome shotgun (WGS) entry which is preliminary data.</text>
</comment>
<reference evidence="2 3" key="1">
    <citation type="submission" date="2020-08" db="EMBL/GenBank/DDBJ databases">
        <title>A Genomic Blueprint of the Chicken Gut Microbiome.</title>
        <authorList>
            <person name="Gilroy R."/>
            <person name="Ravi A."/>
            <person name="Getino M."/>
            <person name="Pursley I."/>
            <person name="Horton D.L."/>
            <person name="Alikhan N.-F."/>
            <person name="Baker D."/>
            <person name="Gharbi K."/>
            <person name="Hall N."/>
            <person name="Watson M."/>
            <person name="Adriaenssens E.M."/>
            <person name="Foster-Nyarko E."/>
            <person name="Jarju S."/>
            <person name="Secka A."/>
            <person name="Antonio M."/>
            <person name="Oren A."/>
            <person name="Chaudhuri R."/>
            <person name="La Ragione R.M."/>
            <person name="Hildebrand F."/>
            <person name="Pallen M.J."/>
        </authorList>
    </citation>
    <scope>NUCLEOTIDE SEQUENCE [LARGE SCALE GENOMIC DNA]</scope>
    <source>
        <strain evidence="2 3">Sa1CUA4</strain>
    </source>
</reference>
<keyword evidence="2" id="KW-0378">Hydrolase</keyword>
<dbReference type="InterPro" id="IPR029058">
    <property type="entry name" value="AB_hydrolase_fold"/>
</dbReference>
<dbReference type="Pfam" id="PF00561">
    <property type="entry name" value="Abhydrolase_1"/>
    <property type="match status" value="1"/>
</dbReference>
<dbReference type="InterPro" id="IPR000792">
    <property type="entry name" value="Tscrpt_reg_LuxR_C"/>
</dbReference>
<keyword evidence="3" id="KW-1185">Reference proteome</keyword>
<gene>
    <name evidence="2" type="ORF">H9622_13295</name>
</gene>
<dbReference type="PRINTS" id="PR00038">
    <property type="entry name" value="HTHLUXR"/>
</dbReference>
<sequence length="381" mass="40129">MRPGSRCAIRVCTLSACAAGTGRVFHTEHVDGTSTTRHAWSGSDDVAWTELGEGEPLLLGGWWMSHLVHDLEYEPIRHFIETLAGSRRVIRMDPPGTGLTRSPRGAITVARHVDALTAVLDAAGVDAATVLAGSSGAPVAIELAARHPDRVDRMILSGAYLRGTDIAPQADRDALVDLVRRSWGVGGRVMSDVFFPDATPDEQHAYLRHQRASGSSEAAAAALAEVYAIDASAAAGAVRAPTLVMHRRGDRAIPLPLGAGTAAAIPGAELRILDGTAHHPWHGDSRALLQHALAFAGVDPSELAAMRSPGESGGAPRGEGPISARERQVLLLVARGRTDAQIADELFLSVHTVHRHVANARQKLGVSSRAAAAAWVTAHPD</sequence>
<dbReference type="InterPro" id="IPR036388">
    <property type="entry name" value="WH-like_DNA-bd_sf"/>
</dbReference>
<dbReference type="Gene3D" id="1.10.10.10">
    <property type="entry name" value="Winged helix-like DNA-binding domain superfamily/Winged helix DNA-binding domain"/>
    <property type="match status" value="1"/>
</dbReference>
<dbReference type="Pfam" id="PF00196">
    <property type="entry name" value="GerE"/>
    <property type="match status" value="1"/>
</dbReference>
<dbReference type="CDD" id="cd06170">
    <property type="entry name" value="LuxR_C_like"/>
    <property type="match status" value="1"/>
</dbReference>
<dbReference type="SMART" id="SM00421">
    <property type="entry name" value="HTH_LUXR"/>
    <property type="match status" value="1"/>
</dbReference>
<evidence type="ECO:0000259" key="1">
    <source>
        <dbReference type="PROSITE" id="PS50043"/>
    </source>
</evidence>
<dbReference type="Gene3D" id="3.40.50.1820">
    <property type="entry name" value="alpha/beta hydrolase"/>
    <property type="match status" value="1"/>
</dbReference>
<dbReference type="GO" id="GO:0016787">
    <property type="term" value="F:hydrolase activity"/>
    <property type="evidence" value="ECO:0007669"/>
    <property type="project" value="UniProtKB-KW"/>
</dbReference>
<dbReference type="InterPro" id="IPR050471">
    <property type="entry name" value="AB_hydrolase"/>
</dbReference>
<organism evidence="2 3">
    <name type="scientific">Microbacterium gallinarum</name>
    <dbReference type="NCBI Taxonomy" id="2762209"/>
    <lineage>
        <taxon>Bacteria</taxon>
        <taxon>Bacillati</taxon>
        <taxon>Actinomycetota</taxon>
        <taxon>Actinomycetes</taxon>
        <taxon>Micrococcales</taxon>
        <taxon>Microbacteriaceae</taxon>
        <taxon>Microbacterium</taxon>
    </lineage>
</organism>
<evidence type="ECO:0000313" key="2">
    <source>
        <dbReference type="EMBL" id="MBD8024557.1"/>
    </source>
</evidence>
<dbReference type="Proteomes" id="UP000602532">
    <property type="component" value="Unassembled WGS sequence"/>
</dbReference>
<feature type="domain" description="HTH luxR-type" evidence="1">
    <location>
        <begin position="315"/>
        <end position="380"/>
    </location>
</feature>
<proteinExistence type="predicted"/>